<feature type="transmembrane region" description="Helical" evidence="6">
    <location>
        <begin position="90"/>
        <end position="110"/>
    </location>
</feature>
<evidence type="ECO:0000313" key="7">
    <source>
        <dbReference type="EnsemblMetazoa" id="CJA01691.1"/>
    </source>
</evidence>
<evidence type="ECO:0008006" key="9">
    <source>
        <dbReference type="Google" id="ProtNLM"/>
    </source>
</evidence>
<comment type="subcellular location">
    <subcellularLocation>
        <location evidence="1">Membrane</location>
        <topology evidence="1">Multi-pass membrane protein</topology>
    </subcellularLocation>
</comment>
<dbReference type="AlphaFoldDB" id="A0A8R1HHG1"/>
<evidence type="ECO:0000256" key="5">
    <source>
        <dbReference type="SAM" id="MobiDB-lite"/>
    </source>
</evidence>
<protein>
    <recommendedName>
        <fullName evidence="9">Major facilitator superfamily (MFS) profile domain-containing protein</fullName>
    </recommendedName>
</protein>
<feature type="transmembrane region" description="Helical" evidence="6">
    <location>
        <begin position="122"/>
        <end position="142"/>
    </location>
</feature>
<name>A0A8R1HHG1_CAEJA</name>
<feature type="compositionally biased region" description="Low complexity" evidence="5">
    <location>
        <begin position="453"/>
        <end position="478"/>
    </location>
</feature>
<feature type="region of interest" description="Disordered" evidence="5">
    <location>
        <begin position="303"/>
        <end position="645"/>
    </location>
</feature>
<feature type="compositionally biased region" description="Basic and acidic residues" evidence="5">
    <location>
        <begin position="570"/>
        <end position="581"/>
    </location>
</feature>
<feature type="compositionally biased region" description="Basic residues" evidence="5">
    <location>
        <begin position="388"/>
        <end position="402"/>
    </location>
</feature>
<evidence type="ECO:0000256" key="1">
    <source>
        <dbReference type="ARBA" id="ARBA00004141"/>
    </source>
</evidence>
<keyword evidence="4 6" id="KW-0472">Membrane</keyword>
<dbReference type="GO" id="GO:0022857">
    <property type="term" value="F:transmembrane transporter activity"/>
    <property type="evidence" value="ECO:0007669"/>
    <property type="project" value="InterPro"/>
</dbReference>
<dbReference type="SUPFAM" id="SSF103473">
    <property type="entry name" value="MFS general substrate transporter"/>
    <property type="match status" value="1"/>
</dbReference>
<feature type="compositionally biased region" description="Basic and acidic residues" evidence="5">
    <location>
        <begin position="427"/>
        <end position="452"/>
    </location>
</feature>
<feature type="transmembrane region" description="Helical" evidence="6">
    <location>
        <begin position="154"/>
        <end position="176"/>
    </location>
</feature>
<evidence type="ECO:0000256" key="3">
    <source>
        <dbReference type="ARBA" id="ARBA00022989"/>
    </source>
</evidence>
<proteinExistence type="predicted"/>
<dbReference type="Pfam" id="PF00083">
    <property type="entry name" value="Sugar_tr"/>
    <property type="match status" value="1"/>
</dbReference>
<reference evidence="7" key="2">
    <citation type="submission" date="2022-06" db="UniProtKB">
        <authorList>
            <consortium name="EnsemblMetazoa"/>
        </authorList>
    </citation>
    <scope>IDENTIFICATION</scope>
    <source>
        <strain evidence="7">DF5081</strain>
    </source>
</reference>
<feature type="compositionally biased region" description="Basic and acidic residues" evidence="5">
    <location>
        <begin position="332"/>
        <end position="373"/>
    </location>
</feature>
<dbReference type="InterPro" id="IPR005828">
    <property type="entry name" value="MFS_sugar_transport-like"/>
</dbReference>
<keyword evidence="8" id="KW-1185">Reference proteome</keyword>
<dbReference type="InterPro" id="IPR036259">
    <property type="entry name" value="MFS_trans_sf"/>
</dbReference>
<dbReference type="GO" id="GO:0016020">
    <property type="term" value="C:membrane"/>
    <property type="evidence" value="ECO:0007669"/>
    <property type="project" value="UniProtKB-SubCell"/>
</dbReference>
<dbReference type="EnsemblMetazoa" id="CJA01691.1">
    <property type="protein sequence ID" value="CJA01691.1"/>
    <property type="gene ID" value="WBGene00120895"/>
</dbReference>
<dbReference type="Proteomes" id="UP000005237">
    <property type="component" value="Unassembled WGS sequence"/>
</dbReference>
<organism evidence="7 8">
    <name type="scientific">Caenorhabditis japonica</name>
    <dbReference type="NCBI Taxonomy" id="281687"/>
    <lineage>
        <taxon>Eukaryota</taxon>
        <taxon>Metazoa</taxon>
        <taxon>Ecdysozoa</taxon>
        <taxon>Nematoda</taxon>
        <taxon>Chromadorea</taxon>
        <taxon>Rhabditida</taxon>
        <taxon>Rhabditina</taxon>
        <taxon>Rhabditomorpha</taxon>
        <taxon>Rhabditoidea</taxon>
        <taxon>Rhabditidae</taxon>
        <taxon>Peloderinae</taxon>
        <taxon>Caenorhabditis</taxon>
    </lineage>
</organism>
<dbReference type="PANTHER" id="PTHR24064">
    <property type="entry name" value="SOLUTE CARRIER FAMILY 22 MEMBER"/>
    <property type="match status" value="1"/>
</dbReference>
<sequence length="645" mass="70577">MIQVGLAYFTREWTRATYLTASISSLALPILWYLPESPIWLEQKDKGEEASRARKRILKIRGGVDEDLEPVQMIALERVNMLTILKSSRLRTSFLVILFMYFYGGMTIYITDLNGADMTQNLYLGQFLSGLVLSVAQFIIGMSEPFITGMGRRVLFLFSQIVAILCYIAIVVFLIYEMKGSYPYLVAYTLGYASQSICLESAYLALVELMPTDVRATVCSIANIAMKLGTIAATFTKPLKYADEPNLFMINMLLGVIGIGVVFFFLQESRSADLRLVGHIDSGPIFSADEEWEIEIVTDPDLEVVAEPKRSPPRTEEARSPKSLPVRSVVKSAEDSKEGSISKDPSGERAKSEEQNSEAAKHKEPSSDGEKSKTPSPKKVNSNTPSPKKAKSRTPTPKKVKSRTPSSNGAKSKISRLKMARSKSPNAKKEISKEPSSHTAKLIERSTEETRTTEPTTEGTMTREQTTEGTITKENTTEVGKSTEPSAKKGRATDPSVKGAKSTEPTVEGGKSTEPSLEGGKSIEPSVKGGKPKQPSEEVAKPTEPSAEGSKPTEPSAEGAKPTEPSAEVAKPKEAEKKSAEGLKAAKSKSKEKSSGSKETPSAEPAKDRKSLKSNKVAVELESIKKNERAKPHTKFKHFKDDFRS</sequence>
<evidence type="ECO:0000256" key="4">
    <source>
        <dbReference type="ARBA" id="ARBA00023136"/>
    </source>
</evidence>
<feature type="transmembrane region" description="Helical" evidence="6">
    <location>
        <begin position="247"/>
        <end position="266"/>
    </location>
</feature>
<feature type="compositionally biased region" description="Basic and acidic residues" evidence="5">
    <location>
        <begin position="622"/>
        <end position="631"/>
    </location>
</feature>
<evidence type="ECO:0000313" key="8">
    <source>
        <dbReference type="Proteomes" id="UP000005237"/>
    </source>
</evidence>
<keyword evidence="2 6" id="KW-0812">Transmembrane</keyword>
<evidence type="ECO:0000256" key="2">
    <source>
        <dbReference type="ARBA" id="ARBA00022692"/>
    </source>
</evidence>
<evidence type="ECO:0000256" key="6">
    <source>
        <dbReference type="SAM" id="Phobius"/>
    </source>
</evidence>
<keyword evidence="3 6" id="KW-1133">Transmembrane helix</keyword>
<accession>A0A8R1HHG1</accession>
<reference evidence="8" key="1">
    <citation type="submission" date="2010-08" db="EMBL/GenBank/DDBJ databases">
        <authorList>
            <consortium name="Caenorhabditis japonica Sequencing Consortium"/>
            <person name="Wilson R.K."/>
        </authorList>
    </citation>
    <scope>NUCLEOTIDE SEQUENCE [LARGE SCALE GENOMIC DNA]</scope>
    <source>
        <strain evidence="8">DF5081</strain>
    </source>
</reference>
<dbReference type="Gene3D" id="1.20.1250.20">
    <property type="entry name" value="MFS general substrate transporter like domains"/>
    <property type="match status" value="1"/>
</dbReference>
<feature type="compositionally biased region" description="Basic and acidic residues" evidence="5">
    <location>
        <begin position="306"/>
        <end position="320"/>
    </location>
</feature>